<evidence type="ECO:0000313" key="1">
    <source>
        <dbReference type="EMBL" id="QJC78931.1"/>
    </source>
</evidence>
<dbReference type="RefSeq" id="WP_168757756.1">
    <property type="nucleotide sequence ID" value="NZ_CP051487.1"/>
</dbReference>
<dbReference type="AlphaFoldDB" id="A0AAE6ZWH0"/>
<sequence length="66" mass="7482">MRVLSPHITIDQALEALEHPGSRDIDDSLANGLLVRLFTAGDITVEEFHHYSARLLKISRKRKELS</sequence>
<protein>
    <recommendedName>
        <fullName evidence="3">Antitoxin VbhA domain-containing protein</fullName>
    </recommendedName>
</protein>
<proteinExistence type="predicted"/>
<gene>
    <name evidence="1" type="ORF">HGP31_11620</name>
</gene>
<name>A0AAE6ZWH0_9PSED</name>
<reference evidence="1 2" key="1">
    <citation type="submission" date="2020-04" db="EMBL/GenBank/DDBJ databases">
        <authorList>
            <person name="Yao Y."/>
            <person name="He Z."/>
        </authorList>
    </citation>
    <scope>NUCLEOTIDE SEQUENCE [LARGE SCALE GENOMIC DNA]</scope>
    <source>
        <strain evidence="1 2">CY-1</strain>
    </source>
</reference>
<dbReference type="GeneID" id="72194232"/>
<evidence type="ECO:0000313" key="2">
    <source>
        <dbReference type="Proteomes" id="UP000501367"/>
    </source>
</evidence>
<dbReference type="KEGG" id="pum:HGP31_11620"/>
<accession>A0AAE6ZWH0</accession>
<organism evidence="1 2">
    <name type="scientific">Pseudomonas umsongensis</name>
    <dbReference type="NCBI Taxonomy" id="198618"/>
    <lineage>
        <taxon>Bacteria</taxon>
        <taxon>Pseudomonadati</taxon>
        <taxon>Pseudomonadota</taxon>
        <taxon>Gammaproteobacteria</taxon>
        <taxon>Pseudomonadales</taxon>
        <taxon>Pseudomonadaceae</taxon>
        <taxon>Pseudomonas</taxon>
    </lineage>
</organism>
<evidence type="ECO:0008006" key="3">
    <source>
        <dbReference type="Google" id="ProtNLM"/>
    </source>
</evidence>
<dbReference type="EMBL" id="CP051487">
    <property type="protein sequence ID" value="QJC78931.1"/>
    <property type="molecule type" value="Genomic_DNA"/>
</dbReference>
<dbReference type="Proteomes" id="UP000501367">
    <property type="component" value="Chromosome"/>
</dbReference>